<dbReference type="Pfam" id="PF13302">
    <property type="entry name" value="Acetyltransf_3"/>
    <property type="match status" value="1"/>
</dbReference>
<sequence>MKNKRTKEQETIWAQLSLHAVIWDLSETEDADDDRRKKELDVFEVCLLPMRRWQHMTCTGLKYEHAVQCLQEMGISEKNALLITQDDKMAEHVYHLRDSDAGRGMAVIYYEDEHGRKGVPADMVVLGLEEIGVQFFDRIVKRRNRLPWNILYTERTYVREITPADLDELYVLYDGEGITDYTEPLYERHMEEEYTNSYISYMYYFYGYGMWIVRDRHTGALIGRVGIEHRDVEGVVLKELGYIIGKDYQNKGYATEVCRAVIAYAKEEIGMDELHCFIHPDNKASLHLAQKLAFEAVAYSESDGKRFVHLYKKLK</sequence>
<reference evidence="2 3" key="1">
    <citation type="journal article" date="2014" name="Genome Announc.">
        <title>Draft genome sequences of the altered schaedler flora, a defined bacterial community from gnotobiotic mice.</title>
        <authorList>
            <person name="Wannemuehler M.J."/>
            <person name="Overstreet A.M."/>
            <person name="Ward D.V."/>
            <person name="Phillips G.J."/>
        </authorList>
    </citation>
    <scope>NUCLEOTIDE SEQUENCE [LARGE SCALE GENOMIC DNA]</scope>
    <source>
        <strain evidence="2 3">ASF492</strain>
    </source>
</reference>
<dbReference type="PANTHER" id="PTHR43792">
    <property type="entry name" value="GNAT FAMILY, PUTATIVE (AFU_ORTHOLOGUE AFUA_3G00765)-RELATED-RELATED"/>
    <property type="match status" value="1"/>
</dbReference>
<dbReference type="STRING" id="1235802.C823_01968"/>
<evidence type="ECO:0000313" key="3">
    <source>
        <dbReference type="Proteomes" id="UP000012589"/>
    </source>
</evidence>
<gene>
    <name evidence="2" type="ORF">C823_01968</name>
</gene>
<proteinExistence type="predicted"/>
<keyword evidence="3" id="KW-1185">Reference proteome</keyword>
<evidence type="ECO:0000313" key="2">
    <source>
        <dbReference type="EMBL" id="EMZ28435.1"/>
    </source>
</evidence>
<dbReference type="eggNOG" id="COG1670">
    <property type="taxonomic scope" value="Bacteria"/>
</dbReference>
<comment type="caution">
    <text evidence="2">The sequence shown here is derived from an EMBL/GenBank/DDBJ whole genome shotgun (WGS) entry which is preliminary data.</text>
</comment>
<protein>
    <recommendedName>
        <fullName evidence="1">N-acetyltransferase domain-containing protein</fullName>
    </recommendedName>
</protein>
<accession>N2AQR8</accession>
<dbReference type="PANTHER" id="PTHR43792:SF1">
    <property type="entry name" value="N-ACETYLTRANSFERASE DOMAIN-CONTAINING PROTEIN"/>
    <property type="match status" value="1"/>
</dbReference>
<organism evidence="2 3">
    <name type="scientific">Eubacterium plexicaudatum ASF492</name>
    <dbReference type="NCBI Taxonomy" id="1235802"/>
    <lineage>
        <taxon>Bacteria</taxon>
        <taxon>Bacillati</taxon>
        <taxon>Bacillota</taxon>
        <taxon>Clostridia</taxon>
        <taxon>Eubacteriales</taxon>
        <taxon>Eubacteriaceae</taxon>
        <taxon>Eubacterium</taxon>
    </lineage>
</organism>
<dbReference type="PROSITE" id="PS51186">
    <property type="entry name" value="GNAT"/>
    <property type="match status" value="1"/>
</dbReference>
<dbReference type="Gene3D" id="3.40.630.30">
    <property type="match status" value="1"/>
</dbReference>
<dbReference type="EMBL" id="AQFT01000064">
    <property type="protein sequence ID" value="EMZ28435.1"/>
    <property type="molecule type" value="Genomic_DNA"/>
</dbReference>
<dbReference type="GO" id="GO:0016747">
    <property type="term" value="F:acyltransferase activity, transferring groups other than amino-acyl groups"/>
    <property type="evidence" value="ECO:0007669"/>
    <property type="project" value="InterPro"/>
</dbReference>
<dbReference type="InterPro" id="IPR016181">
    <property type="entry name" value="Acyl_CoA_acyltransferase"/>
</dbReference>
<dbReference type="HOGENOM" id="CLU_076559_0_0_9"/>
<dbReference type="PATRIC" id="fig|1235802.3.peg.2086"/>
<dbReference type="SUPFAM" id="SSF55729">
    <property type="entry name" value="Acyl-CoA N-acyltransferases (Nat)"/>
    <property type="match status" value="1"/>
</dbReference>
<dbReference type="Proteomes" id="UP000012589">
    <property type="component" value="Unassembled WGS sequence"/>
</dbReference>
<dbReference type="InterPro" id="IPR000182">
    <property type="entry name" value="GNAT_dom"/>
</dbReference>
<name>N2AQR8_9FIRM</name>
<dbReference type="InterPro" id="IPR051531">
    <property type="entry name" value="N-acetyltransferase"/>
</dbReference>
<feature type="domain" description="N-acetyltransferase" evidence="1">
    <location>
        <begin position="156"/>
        <end position="315"/>
    </location>
</feature>
<dbReference type="OrthoDB" id="9798081at2"/>
<dbReference type="AlphaFoldDB" id="N2AQR8"/>
<evidence type="ECO:0000259" key="1">
    <source>
        <dbReference type="PROSITE" id="PS51186"/>
    </source>
</evidence>